<organism evidence="2 3">
    <name type="scientific">Friedmanniomyces endolithicus</name>
    <dbReference type="NCBI Taxonomy" id="329885"/>
    <lineage>
        <taxon>Eukaryota</taxon>
        <taxon>Fungi</taxon>
        <taxon>Dikarya</taxon>
        <taxon>Ascomycota</taxon>
        <taxon>Pezizomycotina</taxon>
        <taxon>Dothideomycetes</taxon>
        <taxon>Dothideomycetidae</taxon>
        <taxon>Mycosphaerellales</taxon>
        <taxon>Teratosphaeriaceae</taxon>
        <taxon>Friedmanniomyces</taxon>
    </lineage>
</organism>
<evidence type="ECO:0000313" key="2">
    <source>
        <dbReference type="EMBL" id="TKA47565.1"/>
    </source>
</evidence>
<accession>A0A4U0VH52</accession>
<feature type="region of interest" description="Disordered" evidence="1">
    <location>
        <begin position="275"/>
        <end position="312"/>
    </location>
</feature>
<feature type="compositionally biased region" description="Low complexity" evidence="1">
    <location>
        <begin position="275"/>
        <end position="288"/>
    </location>
</feature>
<proteinExistence type="predicted"/>
<evidence type="ECO:0000256" key="1">
    <source>
        <dbReference type="SAM" id="MobiDB-lite"/>
    </source>
</evidence>
<dbReference type="OrthoDB" id="3852486at2759"/>
<name>A0A4U0VH52_9PEZI</name>
<dbReference type="AlphaFoldDB" id="A0A4U0VH52"/>
<feature type="region of interest" description="Disordered" evidence="1">
    <location>
        <begin position="165"/>
        <end position="200"/>
    </location>
</feature>
<gene>
    <name evidence="2" type="ORF">B0A54_01937</name>
</gene>
<feature type="region of interest" description="Disordered" evidence="1">
    <location>
        <begin position="1"/>
        <end position="42"/>
    </location>
</feature>
<dbReference type="Proteomes" id="UP000310066">
    <property type="component" value="Unassembled WGS sequence"/>
</dbReference>
<sequence>MAGAQQERQKRKWEGDGQALGQVSRRRYQSEAADPHPLTDEVGWPLRSALSAGGFNALSPMYSQAATLVGPDLHPQSPHQRAFIGDDCDPTIDPDAEGLSDAGQYSPRPQGGAPYFHYPPPVAFQIATLSPGYTDVTGPVFGGMTPLTASEMLQIQVNVLPAEYTHAGHSMPPPARRRRQQPGGGHTQPVLDISPGHPSASMGSLPAPMFVACGSQSGFTCFEDECLFTVPPFCTAQELAYHAEGHAKWNTARESQGLQSLAAVQSPMLQHIQAPSTPTATSALTTPAGILTSSPGDPNPSTEPLSQSDTNDPTLLELASHFPIDMRKVLVDGVEVWYYYCLVDDCERADAEDAFDDESELR</sequence>
<evidence type="ECO:0000313" key="3">
    <source>
        <dbReference type="Proteomes" id="UP000310066"/>
    </source>
</evidence>
<reference evidence="2 3" key="1">
    <citation type="submission" date="2017-03" db="EMBL/GenBank/DDBJ databases">
        <title>Genomes of endolithic fungi from Antarctica.</title>
        <authorList>
            <person name="Coleine C."/>
            <person name="Masonjones S."/>
            <person name="Stajich J.E."/>
        </authorList>
    </citation>
    <scope>NUCLEOTIDE SEQUENCE [LARGE SCALE GENOMIC DNA]</scope>
    <source>
        <strain evidence="2 3">CCFEE 5311</strain>
    </source>
</reference>
<dbReference type="EMBL" id="NAJP01000005">
    <property type="protein sequence ID" value="TKA47565.1"/>
    <property type="molecule type" value="Genomic_DNA"/>
</dbReference>
<protein>
    <submittedName>
        <fullName evidence="2">Uncharacterized protein</fullName>
    </submittedName>
</protein>
<feature type="compositionally biased region" description="Polar residues" evidence="1">
    <location>
        <begin position="291"/>
        <end position="312"/>
    </location>
</feature>
<comment type="caution">
    <text evidence="2">The sequence shown here is derived from an EMBL/GenBank/DDBJ whole genome shotgun (WGS) entry which is preliminary data.</text>
</comment>